<accession>A0A1Y1WHU2</accession>
<protein>
    <recommendedName>
        <fullName evidence="2 6">Autophagy-related protein 17</fullName>
    </recommendedName>
</protein>
<evidence type="ECO:0000256" key="1">
    <source>
        <dbReference type="ARBA" id="ARBA00006259"/>
    </source>
</evidence>
<organism evidence="8 9">
    <name type="scientific">Linderina pennispora</name>
    <dbReference type="NCBI Taxonomy" id="61395"/>
    <lineage>
        <taxon>Eukaryota</taxon>
        <taxon>Fungi</taxon>
        <taxon>Fungi incertae sedis</taxon>
        <taxon>Zoopagomycota</taxon>
        <taxon>Kickxellomycotina</taxon>
        <taxon>Kickxellomycetes</taxon>
        <taxon>Kickxellales</taxon>
        <taxon>Kickxellaceae</taxon>
        <taxon>Linderina</taxon>
    </lineage>
</organism>
<dbReference type="OrthoDB" id="1937984at2759"/>
<evidence type="ECO:0000313" key="8">
    <source>
        <dbReference type="EMBL" id="ORX72694.1"/>
    </source>
</evidence>
<dbReference type="GO" id="GO:0000045">
    <property type="term" value="P:autophagosome assembly"/>
    <property type="evidence" value="ECO:0007669"/>
    <property type="project" value="TreeGrafter"/>
</dbReference>
<evidence type="ECO:0000313" key="9">
    <source>
        <dbReference type="Proteomes" id="UP000193922"/>
    </source>
</evidence>
<evidence type="ECO:0000259" key="7">
    <source>
        <dbReference type="Pfam" id="PF04108"/>
    </source>
</evidence>
<dbReference type="Proteomes" id="UP000193922">
    <property type="component" value="Unassembled WGS sequence"/>
</dbReference>
<evidence type="ECO:0000256" key="3">
    <source>
        <dbReference type="ARBA" id="ARBA00022490"/>
    </source>
</evidence>
<dbReference type="PANTHER" id="PTHR28005:SF1">
    <property type="entry name" value="AUTOPHAGY-RELATED PROTEIN 17"/>
    <property type="match status" value="1"/>
</dbReference>
<dbReference type="GO" id="GO:0060090">
    <property type="term" value="F:molecular adaptor activity"/>
    <property type="evidence" value="ECO:0007669"/>
    <property type="project" value="TreeGrafter"/>
</dbReference>
<evidence type="ECO:0000256" key="6">
    <source>
        <dbReference type="RuleBase" id="RU368080"/>
    </source>
</evidence>
<dbReference type="AlphaFoldDB" id="A0A1Y1WHU2"/>
<dbReference type="GO" id="GO:0030295">
    <property type="term" value="F:protein kinase activator activity"/>
    <property type="evidence" value="ECO:0007669"/>
    <property type="project" value="TreeGrafter"/>
</dbReference>
<dbReference type="InterPro" id="IPR045326">
    <property type="entry name" value="ATG17-like_dom"/>
</dbReference>
<comment type="subcellular location">
    <subcellularLocation>
        <location evidence="6">Cytoplasm</location>
    </subcellularLocation>
    <subcellularLocation>
        <location evidence="6">Preautophagosomal structure membrane</location>
        <topology evidence="6">Peripheral membrane protein</topology>
    </subcellularLocation>
</comment>
<dbReference type="EMBL" id="MCFD01000002">
    <property type="protein sequence ID" value="ORX72694.1"/>
    <property type="molecule type" value="Genomic_DNA"/>
</dbReference>
<dbReference type="GO" id="GO:1990316">
    <property type="term" value="C:Atg1/ULK1 kinase complex"/>
    <property type="evidence" value="ECO:0007669"/>
    <property type="project" value="TreeGrafter"/>
</dbReference>
<evidence type="ECO:0000256" key="5">
    <source>
        <dbReference type="ARBA" id="ARBA00023136"/>
    </source>
</evidence>
<keyword evidence="5" id="KW-0472">Membrane</keyword>
<dbReference type="GO" id="GO:0034045">
    <property type="term" value="C:phagophore assembly site membrane"/>
    <property type="evidence" value="ECO:0007669"/>
    <property type="project" value="UniProtKB-SubCell"/>
</dbReference>
<name>A0A1Y1WHU2_9FUNG</name>
<sequence length="329" mass="36645">MSAVLELLRNREVVGKEFRSPFDSAPGGTRKHTLHDHIDQAAVDALQGKTEECLNHLAEIAAADVALARAVLDEVQAIEVPVPDDISVTWGGLREAAALLAETLGSVADIRQDTEMISHHCAQLQDSVKDLESEGGVLSLDDYKVLLRDTDEIPLIIAELQDALVGIRRRADETNVRSLQCAAFFADYVEQSQAIGGISQAIGGFLSRSESSQGEFQRLLTEVEVFQDEMWNLITWYRNFHGAYDALVGEVHRRRQAQAQQHAVVEDVRARLDVMHLEEVDRRSEFVDKFGPFLPSDLCPFIQDPPPRFIVDEIGDVERLASVQSYDTQ</sequence>
<comment type="function">
    <text evidence="6">Autophagy-specific protein that functions in response to autophagy-inducing signals as a scaffold to recruit other ATG proteins to organize preautophagosomal structure (PAS) formation. Modulates the timing and magnitude of the autophagy response, such as the size of the sequestering vesicles. Plays particularly a role in pexophagy and nucleophagy.</text>
</comment>
<feature type="domain" description="Autophagy protein ATG17-like" evidence="7">
    <location>
        <begin position="21"/>
        <end position="294"/>
    </location>
</feature>
<dbReference type="STRING" id="61395.A0A1Y1WHU2"/>
<proteinExistence type="inferred from homology"/>
<dbReference type="GeneID" id="63808754"/>
<comment type="similarity">
    <text evidence="1 6">Belongs to the ATG17 family.</text>
</comment>
<evidence type="ECO:0000256" key="4">
    <source>
        <dbReference type="ARBA" id="ARBA00023006"/>
    </source>
</evidence>
<keyword evidence="3 6" id="KW-0963">Cytoplasm</keyword>
<dbReference type="GO" id="GO:0034727">
    <property type="term" value="P:piecemeal microautophagy of the nucleus"/>
    <property type="evidence" value="ECO:0007669"/>
    <property type="project" value="TreeGrafter"/>
</dbReference>
<gene>
    <name evidence="8" type="ORF">DL89DRAFT_81534</name>
</gene>
<dbReference type="PANTHER" id="PTHR28005">
    <property type="entry name" value="AUTOPHAGY-RELATED PROTEIN 17"/>
    <property type="match status" value="1"/>
</dbReference>
<comment type="caution">
    <text evidence="8">The sequence shown here is derived from an EMBL/GenBank/DDBJ whole genome shotgun (WGS) entry which is preliminary data.</text>
</comment>
<dbReference type="Pfam" id="PF04108">
    <property type="entry name" value="ATG17_like"/>
    <property type="match status" value="1"/>
</dbReference>
<dbReference type="GO" id="GO:0000422">
    <property type="term" value="P:autophagy of mitochondrion"/>
    <property type="evidence" value="ECO:0007669"/>
    <property type="project" value="TreeGrafter"/>
</dbReference>
<reference evidence="8 9" key="1">
    <citation type="submission" date="2016-07" db="EMBL/GenBank/DDBJ databases">
        <title>Pervasive Adenine N6-methylation of Active Genes in Fungi.</title>
        <authorList>
            <consortium name="DOE Joint Genome Institute"/>
            <person name="Mondo S.J."/>
            <person name="Dannebaum R.O."/>
            <person name="Kuo R.C."/>
            <person name="Labutti K."/>
            <person name="Haridas S."/>
            <person name="Kuo A."/>
            <person name="Salamov A."/>
            <person name="Ahrendt S.R."/>
            <person name="Lipzen A."/>
            <person name="Sullivan W."/>
            <person name="Andreopoulos W.B."/>
            <person name="Clum A."/>
            <person name="Lindquist E."/>
            <person name="Daum C."/>
            <person name="Ramamoorthy G.K."/>
            <person name="Gryganskyi A."/>
            <person name="Culley D."/>
            <person name="Magnuson J.K."/>
            <person name="James T.Y."/>
            <person name="O'Malley M.A."/>
            <person name="Stajich J.E."/>
            <person name="Spatafora J.W."/>
            <person name="Visel A."/>
            <person name="Grigoriev I.V."/>
        </authorList>
    </citation>
    <scope>NUCLEOTIDE SEQUENCE [LARGE SCALE GENOMIC DNA]</scope>
    <source>
        <strain evidence="8 9">ATCC 12442</strain>
    </source>
</reference>
<dbReference type="RefSeq" id="XP_040746034.1">
    <property type="nucleotide sequence ID" value="XM_040892106.1"/>
</dbReference>
<keyword evidence="9" id="KW-1185">Reference proteome</keyword>
<evidence type="ECO:0000256" key="2">
    <source>
        <dbReference type="ARBA" id="ARBA00013806"/>
    </source>
</evidence>
<keyword evidence="4 6" id="KW-0072">Autophagy</keyword>
<dbReference type="InterPro" id="IPR007240">
    <property type="entry name" value="Atg17"/>
</dbReference>